<dbReference type="InterPro" id="IPR029442">
    <property type="entry name" value="GyrI-like"/>
</dbReference>
<evidence type="ECO:0000259" key="1">
    <source>
        <dbReference type="SMART" id="SM00871"/>
    </source>
</evidence>
<dbReference type="InterPro" id="IPR010499">
    <property type="entry name" value="AraC_E-bd"/>
</dbReference>
<dbReference type="RefSeq" id="WP_013769394.1">
    <property type="nucleotide sequence ID" value="NC_015514.1"/>
</dbReference>
<dbReference type="EMBL" id="CP002666">
    <property type="protein sequence ID" value="AEE44364.1"/>
    <property type="molecule type" value="Genomic_DNA"/>
</dbReference>
<dbReference type="Pfam" id="PF06445">
    <property type="entry name" value="GyrI-like"/>
    <property type="match status" value="1"/>
</dbReference>
<organism evidence="2 3">
    <name type="scientific">Cellulomonas fimi (strain ATCC 484 / DSM 20113 / JCM 1341 / CCUG 24087 / LMG 16345 / NBRC 15513 / NCIMB 8980 / NCTC 7547 / NRS-133)</name>
    <dbReference type="NCBI Taxonomy" id="590998"/>
    <lineage>
        <taxon>Bacteria</taxon>
        <taxon>Bacillati</taxon>
        <taxon>Actinomycetota</taxon>
        <taxon>Actinomycetes</taxon>
        <taxon>Micrococcales</taxon>
        <taxon>Cellulomonadaceae</taxon>
        <taxon>Cellulomonas</taxon>
    </lineage>
</organism>
<sequence length="189" mass="20607">MERHGTEPVLVRRPEVPYVAVRERVTTATLPGLGRRFDEVLAWVEAHSLAAAGPPFFRYRVIDMERELVVEAGVPLFEAVTQTDGDIVPGVLPAGTYAVTTHVGHPEELVQVTADLLASGEAHGWEWDRWSTPEGDAWGCRLELMLTDPRLEPDMGRWETQLAFRVVHDTVRGGVSDTPGAGDAGSGSA</sequence>
<dbReference type="AlphaFoldDB" id="F4H5P0"/>
<dbReference type="eggNOG" id="COG4978">
    <property type="taxonomic scope" value="Bacteria"/>
</dbReference>
<dbReference type="STRING" id="590998.Celf_0218"/>
<dbReference type="KEGG" id="cfi:Celf_0218"/>
<dbReference type="InterPro" id="IPR011256">
    <property type="entry name" value="Reg_factor_effector_dom_sf"/>
</dbReference>
<keyword evidence="3" id="KW-1185">Reference proteome</keyword>
<proteinExistence type="predicted"/>
<evidence type="ECO:0000313" key="2">
    <source>
        <dbReference type="EMBL" id="AEE44364.1"/>
    </source>
</evidence>
<dbReference type="Gene3D" id="3.20.80.10">
    <property type="entry name" value="Regulatory factor, effector binding domain"/>
    <property type="match status" value="1"/>
</dbReference>
<dbReference type="SUPFAM" id="SSF55136">
    <property type="entry name" value="Probable bacterial effector-binding domain"/>
    <property type="match status" value="1"/>
</dbReference>
<evidence type="ECO:0000313" key="3">
    <source>
        <dbReference type="Proteomes" id="UP000008460"/>
    </source>
</evidence>
<dbReference type="Proteomes" id="UP000008460">
    <property type="component" value="Chromosome"/>
</dbReference>
<dbReference type="HOGENOM" id="CLU_113664_2_0_11"/>
<protein>
    <submittedName>
        <fullName evidence="2">Transcription activator effector binding protein</fullName>
    </submittedName>
</protein>
<dbReference type="SMART" id="SM00871">
    <property type="entry name" value="AraC_E_bind"/>
    <property type="match status" value="1"/>
</dbReference>
<accession>F4H5P0</accession>
<reference evidence="2 3" key="1">
    <citation type="submission" date="2011-04" db="EMBL/GenBank/DDBJ databases">
        <title>Complete sequence of Cellulomonas fimi ATCC 484.</title>
        <authorList>
            <consortium name="US DOE Joint Genome Institute"/>
            <person name="Lucas S."/>
            <person name="Han J."/>
            <person name="Lapidus A."/>
            <person name="Cheng J.-F."/>
            <person name="Goodwin L."/>
            <person name="Pitluck S."/>
            <person name="Peters L."/>
            <person name="Chertkov O."/>
            <person name="Detter J.C."/>
            <person name="Han C."/>
            <person name="Tapia R."/>
            <person name="Land M."/>
            <person name="Hauser L."/>
            <person name="Kyrpides N."/>
            <person name="Ivanova N."/>
            <person name="Ovchinnikova G."/>
            <person name="Pagani I."/>
            <person name="Mead D."/>
            <person name="Brumm P."/>
            <person name="Woyke T."/>
        </authorList>
    </citation>
    <scope>NUCLEOTIDE SEQUENCE [LARGE SCALE GENOMIC DNA]</scope>
    <source>
        <strain evidence="3">ATCC 484 / DSM 20113 / JCM 1341 / NBRC 15513 / NCIMB 8980 / NCTC 7547</strain>
    </source>
</reference>
<gene>
    <name evidence="2" type="ordered locus">Celf_0218</name>
</gene>
<name>F4H5P0_CELFA</name>
<feature type="domain" description="AraC effector-binding" evidence="1">
    <location>
        <begin position="6"/>
        <end position="167"/>
    </location>
</feature>